<proteinExistence type="predicted"/>
<keyword evidence="2" id="KW-1185">Reference proteome</keyword>
<accession>A0A8G0L017</accession>
<protein>
    <submittedName>
        <fullName evidence="1">Uncharacterized protein</fullName>
    </submittedName>
</protein>
<name>A0A8G0L017_9HYPO</name>
<evidence type="ECO:0000313" key="2">
    <source>
        <dbReference type="Proteomes" id="UP000826661"/>
    </source>
</evidence>
<reference evidence="1 2" key="1">
    <citation type="journal article" date="2021" name="BMC Genomics">
        <title>Telomere-to-telomere genome assembly of asparaginase-producing Trichoderma simmonsii.</title>
        <authorList>
            <person name="Chung D."/>
            <person name="Kwon Y.M."/>
            <person name="Yang Y."/>
        </authorList>
    </citation>
    <scope>NUCLEOTIDE SEQUENCE [LARGE SCALE GENOMIC DNA]</scope>
    <source>
        <strain evidence="1 2">GH-Sj1</strain>
    </source>
</reference>
<dbReference type="EMBL" id="CP075864">
    <property type="protein sequence ID" value="QYS93266.1"/>
    <property type="molecule type" value="Genomic_DNA"/>
</dbReference>
<dbReference type="AlphaFoldDB" id="A0A8G0L017"/>
<organism evidence="1 2">
    <name type="scientific">Trichoderma simmonsii</name>
    <dbReference type="NCBI Taxonomy" id="1491479"/>
    <lineage>
        <taxon>Eukaryota</taxon>
        <taxon>Fungi</taxon>
        <taxon>Dikarya</taxon>
        <taxon>Ascomycota</taxon>
        <taxon>Pezizomycotina</taxon>
        <taxon>Sordariomycetes</taxon>
        <taxon>Hypocreomycetidae</taxon>
        <taxon>Hypocreales</taxon>
        <taxon>Hypocreaceae</taxon>
        <taxon>Trichoderma</taxon>
    </lineage>
</organism>
<dbReference type="Proteomes" id="UP000826661">
    <property type="component" value="Chromosome I"/>
</dbReference>
<gene>
    <name evidence="1" type="ORF">H0G86_000650</name>
</gene>
<sequence length="153" mass="16842">MDALNGLILLYDWRRAVAKPNHRQPQEETANTAAGRTIASKQANNPPKSAPASCVYVLVLTASSKVFLYTRFASYLLRVKLCFLVQGGMDNIRDSDGRHPALSQALLSHTPPFLDAMTRQSLTHQHGQGRESRANRHQMPALCPCSSMANVAQ</sequence>
<evidence type="ECO:0000313" key="1">
    <source>
        <dbReference type="EMBL" id="QYS93266.1"/>
    </source>
</evidence>